<gene>
    <name evidence="5" type="ORF">D7Z54_16995</name>
</gene>
<evidence type="ECO:0000259" key="3">
    <source>
        <dbReference type="Pfam" id="PF00759"/>
    </source>
</evidence>
<evidence type="ECO:0000256" key="1">
    <source>
        <dbReference type="ARBA" id="ARBA00023277"/>
    </source>
</evidence>
<dbReference type="Gene3D" id="1.50.10.10">
    <property type="match status" value="1"/>
</dbReference>
<dbReference type="PIRSF" id="PIRSF006402">
    <property type="entry name" value="UCP006402_thioredoxin"/>
    <property type="match status" value="1"/>
</dbReference>
<dbReference type="CDD" id="cd02955">
    <property type="entry name" value="SSP411"/>
    <property type="match status" value="1"/>
</dbReference>
<dbReference type="GO" id="GO:0004553">
    <property type="term" value="F:hydrolase activity, hydrolyzing O-glycosyl compounds"/>
    <property type="evidence" value="ECO:0007669"/>
    <property type="project" value="InterPro"/>
</dbReference>
<dbReference type="InterPro" id="IPR004879">
    <property type="entry name" value="Ssp411-like_TRX"/>
</dbReference>
<dbReference type="EMBL" id="RBVX01000017">
    <property type="protein sequence ID" value="RSL32195.1"/>
    <property type="molecule type" value="Genomic_DNA"/>
</dbReference>
<evidence type="ECO:0000313" key="5">
    <source>
        <dbReference type="EMBL" id="RSL32195.1"/>
    </source>
</evidence>
<accession>A0A428N163</accession>
<evidence type="ECO:0000259" key="4">
    <source>
        <dbReference type="Pfam" id="PF03190"/>
    </source>
</evidence>
<dbReference type="Gene3D" id="3.40.30.10">
    <property type="entry name" value="Glutaredoxin"/>
    <property type="match status" value="1"/>
</dbReference>
<dbReference type="RefSeq" id="WP_125557210.1">
    <property type="nucleotide sequence ID" value="NZ_RBVX01000017.1"/>
</dbReference>
<dbReference type="PANTHER" id="PTHR42899">
    <property type="entry name" value="SPERMATOGENESIS-ASSOCIATED PROTEIN 20"/>
    <property type="match status" value="1"/>
</dbReference>
<dbReference type="GO" id="GO:0000272">
    <property type="term" value="P:polysaccharide catabolic process"/>
    <property type="evidence" value="ECO:0007669"/>
    <property type="project" value="UniProtKB-KW"/>
</dbReference>
<name>A0A428N163_9BACI</name>
<evidence type="ECO:0000313" key="6">
    <source>
        <dbReference type="Proteomes" id="UP000275076"/>
    </source>
</evidence>
<evidence type="ECO:0000256" key="2">
    <source>
        <dbReference type="ARBA" id="ARBA00023326"/>
    </source>
</evidence>
<dbReference type="AlphaFoldDB" id="A0A428N163"/>
<dbReference type="InterPro" id="IPR008928">
    <property type="entry name" value="6-hairpin_glycosidase_sf"/>
</dbReference>
<dbReference type="InterPro" id="IPR036249">
    <property type="entry name" value="Thioredoxin-like_sf"/>
</dbReference>
<feature type="domain" description="Spermatogenesis-associated protein 20-like TRX" evidence="4">
    <location>
        <begin position="3"/>
        <end position="163"/>
    </location>
</feature>
<keyword evidence="6" id="KW-1185">Reference proteome</keyword>
<dbReference type="Proteomes" id="UP000275076">
    <property type="component" value="Unassembled WGS sequence"/>
</dbReference>
<proteinExistence type="predicted"/>
<feature type="domain" description="Glycoside hydrolase family 9" evidence="3">
    <location>
        <begin position="411"/>
        <end position="515"/>
    </location>
</feature>
<dbReference type="Gene3D" id="1.50.10.20">
    <property type="match status" value="1"/>
</dbReference>
<reference evidence="5 6" key="1">
    <citation type="submission" date="2018-10" db="EMBL/GenBank/DDBJ databases">
        <title>Draft genome sequence of Bacillus salarius IM0101, isolated from a hypersaline soil in Inner Mongolia, China.</title>
        <authorList>
            <person name="Yamprayoonswat W."/>
            <person name="Boonvisut S."/>
            <person name="Jumpathong W."/>
            <person name="Sittihan S."/>
            <person name="Ruangsuj P."/>
            <person name="Wanthongcharoen S."/>
            <person name="Thongpramul N."/>
            <person name="Pimmason S."/>
            <person name="Yu B."/>
            <person name="Yasawong M."/>
        </authorList>
    </citation>
    <scope>NUCLEOTIDE SEQUENCE [LARGE SCALE GENOMIC DNA]</scope>
    <source>
        <strain evidence="5 6">IM0101</strain>
    </source>
</reference>
<dbReference type="SUPFAM" id="SSF48208">
    <property type="entry name" value="Six-hairpin glycosidases"/>
    <property type="match status" value="1"/>
</dbReference>
<organism evidence="5 6">
    <name type="scientific">Salibacterium salarium</name>
    <dbReference type="NCBI Taxonomy" id="284579"/>
    <lineage>
        <taxon>Bacteria</taxon>
        <taxon>Bacillati</taxon>
        <taxon>Bacillota</taxon>
        <taxon>Bacilli</taxon>
        <taxon>Bacillales</taxon>
        <taxon>Bacillaceae</taxon>
    </lineage>
</organism>
<dbReference type="InterPro" id="IPR001701">
    <property type="entry name" value="Glyco_hydro_9"/>
</dbReference>
<dbReference type="InterPro" id="IPR012341">
    <property type="entry name" value="6hp_glycosidase-like_sf"/>
</dbReference>
<keyword evidence="1" id="KW-0119">Carbohydrate metabolism</keyword>
<comment type="caution">
    <text evidence="5">The sequence shown here is derived from an EMBL/GenBank/DDBJ whole genome shotgun (WGS) entry which is preliminary data.</text>
</comment>
<dbReference type="PANTHER" id="PTHR42899:SF1">
    <property type="entry name" value="SPERMATOGENESIS-ASSOCIATED PROTEIN 20"/>
    <property type="match status" value="1"/>
</dbReference>
<dbReference type="InterPro" id="IPR024705">
    <property type="entry name" value="Ssp411"/>
</dbReference>
<keyword evidence="2" id="KW-0624">Polysaccharide degradation</keyword>
<sequence>MANRLIHEKSPYLLQHAHNPVDWYPWGEEAFEKAKRENKPVMVSIGYSTCHWCHVMERESFEDEEVARLLNERFVAVKVDREERPDIDSIYMIACQAMTGHGGWPLNVFVTPEQKPFYAGTYFPKESMRGMPGMMDVVTQLYDKYKDDPEKIKEVSDQMEDVIQPQTAEGETELSEDVLQKGFDHMRQTFNITYGGFGDAPKFPQPHVLMFLFRYYRYSGNETALQMALKTLDGMAAGGMYDHIGYGFSRYSVDEKWLVPHFEKMLYDNALLAMAYTEAYQVTGYNQYRQTAEEVFTYVLRDMQDENGGFYSGEDADSEGVEGKFYIWGPEEIKEILGEENGSLFCEVYDITEDGNFEGENIPNLIRQFPEQFALSHEFDPVQVQDRLEQAKELLFEHREKRVHPHKDDKILTSWNALMTAALAKAARVFEVPRYVQEAKRAFSFIESELVQDSRLMVRYREGDVKHKGFVEDYANVLWAALELYDSSLDVSYLEKAKHYADQMIELFWDDKNGGFFFYGNDGEQLLARPKESFDGAMPSGNSVAAVQLLRLARFTGDLKYEEKTRKSQDAFARELKQFPHGHMHFIQSYLLLFSDMKEVVVLTNDAEEDAERITKQLQQQFYPELTYLIHSDPDKLAEVAPFTNAHHKIDGKTTVYVCQNFACHQPVVGAKKAFELLEEEE</sequence>
<dbReference type="SUPFAM" id="SSF52833">
    <property type="entry name" value="Thioredoxin-like"/>
    <property type="match status" value="1"/>
</dbReference>
<dbReference type="Pfam" id="PF00759">
    <property type="entry name" value="Glyco_hydro_9"/>
    <property type="match status" value="1"/>
</dbReference>
<dbReference type="OrthoDB" id="9762614at2"/>
<dbReference type="Pfam" id="PF03190">
    <property type="entry name" value="Thioredox_DsbH"/>
    <property type="match status" value="1"/>
</dbReference>
<protein>
    <submittedName>
        <fullName evidence="5">Thioredoxin domain-containing protein</fullName>
    </submittedName>
</protein>